<protein>
    <recommendedName>
        <fullName evidence="4 7">Flagellar hook-associated protein 1</fullName>
        <shortName evidence="7">HAP1</shortName>
    </recommendedName>
</protein>
<reference evidence="11 12" key="2">
    <citation type="submission" date="2014-10" db="EMBL/GenBank/DDBJ databases">
        <title>Comparative genomics of the Paenibacillus odorifer group.</title>
        <authorList>
            <person name="Tsai Y.-C."/>
            <person name="Martin N."/>
            <person name="Korlach J."/>
            <person name="Wiedmann M."/>
        </authorList>
    </citation>
    <scope>NUCLEOTIDE SEQUENCE [LARGE SCALE GENOMIC DNA]</scope>
    <source>
        <strain evidence="11 12">DSM 18334</strain>
    </source>
</reference>
<evidence type="ECO:0000256" key="6">
    <source>
        <dbReference type="ARBA" id="ARBA00023143"/>
    </source>
</evidence>
<keyword evidence="6 7" id="KW-0975">Bacterial flagellum</keyword>
<feature type="domain" description="Flagellar basal body rod protein N-terminal" evidence="8">
    <location>
        <begin position="8"/>
        <end position="37"/>
    </location>
</feature>
<keyword evidence="12" id="KW-1185">Reference proteome</keyword>
<dbReference type="PANTHER" id="PTHR30033:SF1">
    <property type="entry name" value="FLAGELLAR HOOK-ASSOCIATED PROTEIN 1"/>
    <property type="match status" value="1"/>
</dbReference>
<evidence type="ECO:0000256" key="2">
    <source>
        <dbReference type="ARBA" id="ARBA00004613"/>
    </source>
</evidence>
<evidence type="ECO:0000259" key="9">
    <source>
        <dbReference type="Pfam" id="PF06429"/>
    </source>
</evidence>
<sequence length="536" mass="57258">MTSTFHSIETARRSLFTQTAALNTTGHNIANANTEGYSRQTVKMTASRPIEAYGLTKSTVPGQLGTGVEFGSIERVRESFLDNQFRDENSALGNWTIQSNTLDKLEAIFQEPSDTGISTVMNNFWKSWSDLSKNPADSTARKIVVQTTQSMTDAMNYLSRQLDNLNTDLASNIAVKGTEIQTYLSSVAELNKSIFRIESLGDKANDLRDQRDLFVDKLSKIININVVETESGFNVSLGSQPLVQGFAVSATTDSAFLNSAYGDGLSGDMKSGEVYGMIASSKNYVADYKKQLDNIANTIATGDIVVTLPKGSVLPEGTILTNDVTVTKADGSTATITAGSLFPIGATLNSDVKTTVQGLNGLHQLGYTMDGTLNPGKPLFTITGDGTAITAGNITLNAEIAADSNLLATSLRTTGTGTAEAVVKGNNTLALLLATQQTGSFKSPSSGITATADTFYKSLVGQLGIQSQEATRQTENSNYLVEQVNARRQSVSGVSLDEEMANMLVFQHAYSAAARFMTTYDQLLDKLINSTGVVGR</sequence>
<evidence type="ECO:0000313" key="11">
    <source>
        <dbReference type="EMBL" id="KGE20408.1"/>
    </source>
</evidence>
<accession>A0A098MED2</accession>
<reference evidence="11 12" key="1">
    <citation type="submission" date="2014-08" db="EMBL/GenBank/DDBJ databases">
        <authorList>
            <person name="den Bakker H.C."/>
        </authorList>
    </citation>
    <scope>NUCLEOTIDE SEQUENCE [LARGE SCALE GENOMIC DNA]</scope>
    <source>
        <strain evidence="11 12">DSM 18334</strain>
    </source>
</reference>
<evidence type="ECO:0000256" key="3">
    <source>
        <dbReference type="ARBA" id="ARBA00009677"/>
    </source>
</evidence>
<dbReference type="Proteomes" id="UP000029734">
    <property type="component" value="Unassembled WGS sequence"/>
</dbReference>
<dbReference type="EMBL" id="JQCR01000002">
    <property type="protein sequence ID" value="KGE20408.1"/>
    <property type="molecule type" value="Genomic_DNA"/>
</dbReference>
<proteinExistence type="inferred from homology"/>
<dbReference type="InterPro" id="IPR002371">
    <property type="entry name" value="FlgK"/>
</dbReference>
<name>A0A098MED2_9BACL</name>
<evidence type="ECO:0000313" key="12">
    <source>
        <dbReference type="Proteomes" id="UP000029734"/>
    </source>
</evidence>
<dbReference type="NCBIfam" id="TIGR02492">
    <property type="entry name" value="flgK_ends"/>
    <property type="match status" value="1"/>
</dbReference>
<comment type="similarity">
    <text evidence="3 7">Belongs to the flagella basal body rod proteins family.</text>
</comment>
<dbReference type="Pfam" id="PF22638">
    <property type="entry name" value="FlgK_D1"/>
    <property type="match status" value="1"/>
</dbReference>
<dbReference type="eggNOG" id="COG1256">
    <property type="taxonomic scope" value="Bacteria"/>
</dbReference>
<dbReference type="InterPro" id="IPR053927">
    <property type="entry name" value="FlgK_helical"/>
</dbReference>
<dbReference type="GO" id="GO:0005576">
    <property type="term" value="C:extracellular region"/>
    <property type="evidence" value="ECO:0007669"/>
    <property type="project" value="UniProtKB-SubCell"/>
</dbReference>
<dbReference type="InterPro" id="IPR001444">
    <property type="entry name" value="Flag_bb_rod_N"/>
</dbReference>
<keyword evidence="11" id="KW-0969">Cilium</keyword>
<dbReference type="AlphaFoldDB" id="A0A098MED2"/>
<dbReference type="OrthoDB" id="9802553at2"/>
<keyword evidence="11" id="KW-0282">Flagellum</keyword>
<dbReference type="InterPro" id="IPR010930">
    <property type="entry name" value="Flg_bb/hook_C_dom"/>
</dbReference>
<comment type="subcellular location">
    <subcellularLocation>
        <location evidence="1 7">Bacterial flagellum</location>
    </subcellularLocation>
    <subcellularLocation>
        <location evidence="2 7">Secreted</location>
    </subcellularLocation>
</comment>
<keyword evidence="11" id="KW-0966">Cell projection</keyword>
<evidence type="ECO:0000259" key="10">
    <source>
        <dbReference type="Pfam" id="PF22638"/>
    </source>
</evidence>
<dbReference type="SUPFAM" id="SSF64518">
    <property type="entry name" value="Phase 1 flagellin"/>
    <property type="match status" value="1"/>
</dbReference>
<dbReference type="GO" id="GO:0009424">
    <property type="term" value="C:bacterial-type flagellum hook"/>
    <property type="evidence" value="ECO:0007669"/>
    <property type="project" value="UniProtKB-UniRule"/>
</dbReference>
<evidence type="ECO:0000259" key="8">
    <source>
        <dbReference type="Pfam" id="PF00460"/>
    </source>
</evidence>
<comment type="caution">
    <text evidence="11">The sequence shown here is derived from an EMBL/GenBank/DDBJ whole genome shotgun (WGS) entry which is preliminary data.</text>
</comment>
<evidence type="ECO:0000256" key="7">
    <source>
        <dbReference type="RuleBase" id="RU362065"/>
    </source>
</evidence>
<keyword evidence="5 7" id="KW-0964">Secreted</keyword>
<dbReference type="GO" id="GO:0005198">
    <property type="term" value="F:structural molecule activity"/>
    <property type="evidence" value="ECO:0007669"/>
    <property type="project" value="UniProtKB-UniRule"/>
</dbReference>
<dbReference type="Pfam" id="PF00460">
    <property type="entry name" value="Flg_bb_rod"/>
    <property type="match status" value="1"/>
</dbReference>
<feature type="domain" description="Flagellar hook-associated protein FlgK helical" evidence="10">
    <location>
        <begin position="102"/>
        <end position="301"/>
    </location>
</feature>
<gene>
    <name evidence="7" type="primary">flgK</name>
    <name evidence="11" type="ORF">PWYN_14455</name>
</gene>
<evidence type="ECO:0000256" key="5">
    <source>
        <dbReference type="ARBA" id="ARBA00022525"/>
    </source>
</evidence>
<dbReference type="PRINTS" id="PR01005">
    <property type="entry name" value="FLGHOOKAP1"/>
</dbReference>
<evidence type="ECO:0000256" key="1">
    <source>
        <dbReference type="ARBA" id="ARBA00004365"/>
    </source>
</evidence>
<dbReference type="Pfam" id="PF06429">
    <property type="entry name" value="Flg_bbr_C"/>
    <property type="match status" value="1"/>
</dbReference>
<dbReference type="RefSeq" id="WP_036652624.1">
    <property type="nucleotide sequence ID" value="NZ_JQCR01000002.1"/>
</dbReference>
<dbReference type="PANTHER" id="PTHR30033">
    <property type="entry name" value="FLAGELLAR HOOK-ASSOCIATED PROTEIN 1"/>
    <property type="match status" value="1"/>
</dbReference>
<dbReference type="STRING" id="268407.PWYN_14455"/>
<feature type="domain" description="Flagellar basal-body/hook protein C-terminal" evidence="9">
    <location>
        <begin position="491"/>
        <end position="529"/>
    </location>
</feature>
<evidence type="ECO:0000256" key="4">
    <source>
        <dbReference type="ARBA" id="ARBA00016244"/>
    </source>
</evidence>
<dbReference type="eggNOG" id="COG4786">
    <property type="taxonomic scope" value="Bacteria"/>
</dbReference>
<dbReference type="GO" id="GO:0044780">
    <property type="term" value="P:bacterial-type flagellum assembly"/>
    <property type="evidence" value="ECO:0007669"/>
    <property type="project" value="InterPro"/>
</dbReference>
<organism evidence="11 12">
    <name type="scientific">Paenibacillus wynnii</name>
    <dbReference type="NCBI Taxonomy" id="268407"/>
    <lineage>
        <taxon>Bacteria</taxon>
        <taxon>Bacillati</taxon>
        <taxon>Bacillota</taxon>
        <taxon>Bacilli</taxon>
        <taxon>Bacillales</taxon>
        <taxon>Paenibacillaceae</taxon>
        <taxon>Paenibacillus</taxon>
    </lineage>
</organism>